<keyword evidence="3" id="KW-1185">Reference proteome</keyword>
<feature type="transmembrane region" description="Helical" evidence="1">
    <location>
        <begin position="106"/>
        <end position="125"/>
    </location>
</feature>
<dbReference type="Pfam" id="PF06772">
    <property type="entry name" value="LtrA"/>
    <property type="match status" value="1"/>
</dbReference>
<dbReference type="InterPro" id="IPR010640">
    <property type="entry name" value="Low_temperature_requirement_A"/>
</dbReference>
<feature type="transmembrane region" description="Helical" evidence="1">
    <location>
        <begin position="201"/>
        <end position="219"/>
    </location>
</feature>
<evidence type="ECO:0000313" key="3">
    <source>
        <dbReference type="Proteomes" id="UP000467240"/>
    </source>
</evidence>
<feature type="transmembrane region" description="Helical" evidence="1">
    <location>
        <begin position="44"/>
        <end position="65"/>
    </location>
</feature>
<dbReference type="PANTHER" id="PTHR36840:SF1">
    <property type="entry name" value="BLL5714 PROTEIN"/>
    <property type="match status" value="1"/>
</dbReference>
<feature type="transmembrane region" description="Helical" evidence="1">
    <location>
        <begin position="77"/>
        <end position="100"/>
    </location>
</feature>
<proteinExistence type="predicted"/>
<accession>A0A7J5BP94</accession>
<feature type="transmembrane region" description="Helical" evidence="1">
    <location>
        <begin position="231"/>
        <end position="261"/>
    </location>
</feature>
<reference evidence="2 3" key="1">
    <citation type="submission" date="2019-09" db="EMBL/GenBank/DDBJ databases">
        <title>Phylogeny of genus Pseudoclavibacter and closely related genus.</title>
        <authorList>
            <person name="Li Y."/>
        </authorList>
    </citation>
    <scope>NUCLEOTIDE SEQUENCE [LARGE SCALE GENOMIC DNA]</scope>
    <source>
        <strain evidence="2 3">DSM 23821</strain>
    </source>
</reference>
<gene>
    <name evidence="2" type="ORF">F8O01_13680</name>
</gene>
<evidence type="ECO:0000313" key="2">
    <source>
        <dbReference type="EMBL" id="KAB1654335.1"/>
    </source>
</evidence>
<organism evidence="2 3">
    <name type="scientific">Pseudoclavibacter chungangensis</name>
    <dbReference type="NCBI Taxonomy" id="587635"/>
    <lineage>
        <taxon>Bacteria</taxon>
        <taxon>Bacillati</taxon>
        <taxon>Actinomycetota</taxon>
        <taxon>Actinomycetes</taxon>
        <taxon>Micrococcales</taxon>
        <taxon>Microbacteriaceae</taxon>
        <taxon>Pseudoclavibacter</taxon>
    </lineage>
</organism>
<protein>
    <submittedName>
        <fullName evidence="2">Low temperature requirement protein A</fullName>
    </submittedName>
</protein>
<dbReference type="EMBL" id="WBJZ01000019">
    <property type="protein sequence ID" value="KAB1654335.1"/>
    <property type="molecule type" value="Genomic_DNA"/>
</dbReference>
<keyword evidence="1" id="KW-0812">Transmembrane</keyword>
<feature type="transmembrane region" description="Helical" evidence="1">
    <location>
        <begin position="164"/>
        <end position="181"/>
    </location>
</feature>
<comment type="caution">
    <text evidence="2">The sequence shown here is derived from an EMBL/GenBank/DDBJ whole genome shotgun (WGS) entry which is preliminary data.</text>
</comment>
<feature type="transmembrane region" description="Helical" evidence="1">
    <location>
        <begin position="12"/>
        <end position="32"/>
    </location>
</feature>
<feature type="transmembrane region" description="Helical" evidence="1">
    <location>
        <begin position="137"/>
        <end position="158"/>
    </location>
</feature>
<evidence type="ECO:0000256" key="1">
    <source>
        <dbReference type="SAM" id="Phobius"/>
    </source>
</evidence>
<name>A0A7J5BP94_9MICO</name>
<dbReference type="PANTHER" id="PTHR36840">
    <property type="entry name" value="BLL5714 PROTEIN"/>
    <property type="match status" value="1"/>
</dbReference>
<sequence>MRPRDPAQPHRASSPLEAFFDLVFVVAVSLASGQLHHHETSGDLLGGVIAYLMVFFAIWWAWMNFTWFATSFDVDDWLYRLMTIVQMGGALVMAAGAPAAMNEGDFRLLVVGYLIMRLALVPQWLRAAAQSADYRRTALSYAVGIVVVQALWVAWLWLPGELRPWVFLPLVVLELLVPVVAERRQRRTPWHPEHIAERSGLFTLIVLGESVLASTNAVVDAVDHVEHLGTLVGIAACGLVLAAWLQATLPTAAVLMVAVVVTLEISRRSDRAVEG</sequence>
<dbReference type="Proteomes" id="UP000467240">
    <property type="component" value="Unassembled WGS sequence"/>
</dbReference>
<keyword evidence="1" id="KW-0472">Membrane</keyword>
<keyword evidence="1" id="KW-1133">Transmembrane helix</keyword>
<dbReference type="OrthoDB" id="7698234at2"/>
<dbReference type="AlphaFoldDB" id="A0A7J5BP94"/>